<dbReference type="OrthoDB" id="10324776at2759"/>
<dbReference type="AlphaFoldDB" id="A0A0J9VN92"/>
<evidence type="ECO:0000313" key="3">
    <source>
        <dbReference type="Proteomes" id="UP000053327"/>
    </source>
</evidence>
<protein>
    <submittedName>
        <fullName evidence="2">Uncharacterized protein</fullName>
    </submittedName>
</protein>
<reference evidence="2 3" key="1">
    <citation type="submission" date="2011-08" db="EMBL/GenBank/DDBJ databases">
        <title>The Genome Sequence of Plasmodium vivax Brazil I.</title>
        <authorList>
            <consortium name="The Broad Institute Genome Sequencing Platform"/>
            <consortium name="The Broad Institute Genome Sequencing Center for Infectious Disease"/>
            <person name="Neafsey D."/>
            <person name="Carlton J."/>
            <person name="Barnwell J."/>
            <person name="Collins W."/>
            <person name="Escalante A."/>
            <person name="Mullikin J."/>
            <person name="Saul A."/>
            <person name="Guigo R."/>
            <person name="Camara F."/>
            <person name="Young S.K."/>
            <person name="Zeng Q."/>
            <person name="Gargeya S."/>
            <person name="Fitzgerald M."/>
            <person name="Haas B."/>
            <person name="Abouelleil A."/>
            <person name="Alvarado L."/>
            <person name="Arachchi H.M."/>
            <person name="Berlin A."/>
            <person name="Brown A."/>
            <person name="Chapman S.B."/>
            <person name="Chen Z."/>
            <person name="Dunbar C."/>
            <person name="Freedman E."/>
            <person name="Gearin G."/>
            <person name="Gellesch M."/>
            <person name="Goldberg J."/>
            <person name="Griggs A."/>
            <person name="Gujja S."/>
            <person name="Heiman D."/>
            <person name="Howarth C."/>
            <person name="Larson L."/>
            <person name="Lui A."/>
            <person name="MacDonald P.J.P."/>
            <person name="Montmayeur A."/>
            <person name="Murphy C."/>
            <person name="Neiman D."/>
            <person name="Pearson M."/>
            <person name="Priest M."/>
            <person name="Roberts A."/>
            <person name="Saif S."/>
            <person name="Shea T."/>
            <person name="Shenoy N."/>
            <person name="Sisk P."/>
            <person name="Stolte C."/>
            <person name="Sykes S."/>
            <person name="Wortman J."/>
            <person name="Nusbaum C."/>
            <person name="Birren B."/>
        </authorList>
    </citation>
    <scope>NUCLEOTIDE SEQUENCE [LARGE SCALE GENOMIC DNA]</scope>
    <source>
        <strain evidence="2 3">Brazil I</strain>
    </source>
</reference>
<name>A0A0J9VN92_PLAV1</name>
<evidence type="ECO:0000256" key="1">
    <source>
        <dbReference type="SAM" id="MobiDB-lite"/>
    </source>
</evidence>
<feature type="region of interest" description="Disordered" evidence="1">
    <location>
        <begin position="201"/>
        <end position="235"/>
    </location>
</feature>
<proteinExistence type="predicted"/>
<gene>
    <name evidence="2" type="ORF">PVBG_04831</name>
</gene>
<sequence length="267" mass="30112">MTIVRFGNTNVCKINTQSSCKDLYTDITDYIEEKALQLKHAENVNAFIIIKKFISESSPKVTLPNGCDVTNLSIFEENNQYCSACNPKESSVKDISEASCSNSDGKHTHHVSTSEDTEKYNLNLKYPHANSKLSYIIFDVNEILHNELYNNISDASNASCGSPEKGEYTFSREIYTIESSNITNAETAEAVSKDILLTKEEPSSEDQKFQEEPSPPTALPVVNPDVTQPSGHESHTRGTFYNKNCVYFFQIISVLNYKYYFYYDTTS</sequence>
<dbReference type="EMBL" id="KQ234761">
    <property type="protein sequence ID" value="KMZ88623.1"/>
    <property type="molecule type" value="Genomic_DNA"/>
</dbReference>
<accession>A0A0J9VN92</accession>
<evidence type="ECO:0000313" key="2">
    <source>
        <dbReference type="EMBL" id="KMZ88623.1"/>
    </source>
</evidence>
<dbReference type="Proteomes" id="UP000053327">
    <property type="component" value="Unassembled WGS sequence"/>
</dbReference>
<feature type="compositionally biased region" description="Polar residues" evidence="1">
    <location>
        <begin position="225"/>
        <end position="235"/>
    </location>
</feature>
<organism evidence="2 3">
    <name type="scientific">Plasmodium vivax (strain Brazil I)</name>
    <dbReference type="NCBI Taxonomy" id="1033975"/>
    <lineage>
        <taxon>Eukaryota</taxon>
        <taxon>Sar</taxon>
        <taxon>Alveolata</taxon>
        <taxon>Apicomplexa</taxon>
        <taxon>Aconoidasida</taxon>
        <taxon>Haemosporida</taxon>
        <taxon>Plasmodiidae</taxon>
        <taxon>Plasmodium</taxon>
        <taxon>Plasmodium (Plasmodium)</taxon>
    </lineage>
</organism>
<feature type="region of interest" description="Disordered" evidence="1">
    <location>
        <begin position="96"/>
        <end position="117"/>
    </location>
</feature>
<feature type="compositionally biased region" description="Basic and acidic residues" evidence="1">
    <location>
        <begin position="201"/>
        <end position="211"/>
    </location>
</feature>